<feature type="transmembrane region" description="Helical" evidence="1">
    <location>
        <begin position="12"/>
        <end position="35"/>
    </location>
</feature>
<accession>A0ABP0XLM7</accession>
<evidence type="ECO:0000313" key="2">
    <source>
        <dbReference type="EMBL" id="CAK9278831.1"/>
    </source>
</evidence>
<feature type="transmembrane region" description="Helical" evidence="1">
    <location>
        <begin position="245"/>
        <end position="268"/>
    </location>
</feature>
<feature type="transmembrane region" description="Helical" evidence="1">
    <location>
        <begin position="101"/>
        <end position="121"/>
    </location>
</feature>
<keyword evidence="1" id="KW-0472">Membrane</keyword>
<feature type="transmembrane region" description="Helical" evidence="1">
    <location>
        <begin position="206"/>
        <end position="233"/>
    </location>
</feature>
<dbReference type="Proteomes" id="UP001497444">
    <property type="component" value="Chromosome 9"/>
</dbReference>
<name>A0ABP0XLM7_9BRYO</name>
<gene>
    <name evidence="2" type="ORF">CSSPJE1EN1_LOCUS24309</name>
</gene>
<sequence>MPLTASAVDVLGIATLVLVIVLVPLGLGCVWYVLYFQARIQKERPRAPLLHFNALWIVRVILILLAMLWSMGELLRLPLMQRRHWLMHSFSFQWQANMCRLYIISSLGFLEPCFFLTALFLVHGSLRKTPFTPRKAWNGKVVAIILSCCLPVFHLQLFFVVISPSFEFKGGYSIQKEGYNHRLPNYFTMTSDLVMMDNQTVAVCQYPLLSILVLAVFGVIYSVYFLFLGWRMLGVVINQYLRCHILGLLAALLFFLPLHVLFLGMTLLSKPTHLVFELLAFLGFLTVLLCTTVGEWILIIRPIADALAVCSVFVSSHHLGQEMESTGGGGSLSTSFPAFVSDDDQVALMQHGQINGTDLNSNLEFVTGVNAFMPVDHRVSFSDQNVVAFPSPDSPELPGKPLLSDTQKAFIPFL</sequence>
<feature type="transmembrane region" description="Helical" evidence="1">
    <location>
        <begin position="141"/>
        <end position="162"/>
    </location>
</feature>
<organism evidence="2 3">
    <name type="scientific">Sphagnum jensenii</name>
    <dbReference type="NCBI Taxonomy" id="128206"/>
    <lineage>
        <taxon>Eukaryota</taxon>
        <taxon>Viridiplantae</taxon>
        <taxon>Streptophyta</taxon>
        <taxon>Embryophyta</taxon>
        <taxon>Bryophyta</taxon>
        <taxon>Sphagnophytina</taxon>
        <taxon>Sphagnopsida</taxon>
        <taxon>Sphagnales</taxon>
        <taxon>Sphagnaceae</taxon>
        <taxon>Sphagnum</taxon>
    </lineage>
</organism>
<dbReference type="PANTHER" id="PTHR34116:SF2">
    <property type="entry name" value="THH1_TOM1_TOM3 DOMAIN-CONTAINING PROTEIN"/>
    <property type="match status" value="1"/>
</dbReference>
<evidence type="ECO:0000256" key="1">
    <source>
        <dbReference type="SAM" id="Phobius"/>
    </source>
</evidence>
<protein>
    <submittedName>
        <fullName evidence="2">Uncharacterized protein</fullName>
    </submittedName>
</protein>
<proteinExistence type="predicted"/>
<reference evidence="2" key="1">
    <citation type="submission" date="2024-02" db="EMBL/GenBank/DDBJ databases">
        <authorList>
            <consortium name="ELIXIR-Norway"/>
            <consortium name="Elixir Norway"/>
        </authorList>
    </citation>
    <scope>NUCLEOTIDE SEQUENCE</scope>
</reference>
<dbReference type="PANTHER" id="PTHR34116">
    <property type="entry name" value="PLASMINOGEN ACTIVATOR INHIBITOR"/>
    <property type="match status" value="1"/>
</dbReference>
<feature type="transmembrane region" description="Helical" evidence="1">
    <location>
        <begin position="274"/>
        <end position="298"/>
    </location>
</feature>
<keyword evidence="1" id="KW-1133">Transmembrane helix</keyword>
<keyword evidence="1" id="KW-0812">Transmembrane</keyword>
<keyword evidence="3" id="KW-1185">Reference proteome</keyword>
<feature type="transmembrane region" description="Helical" evidence="1">
    <location>
        <begin position="47"/>
        <end position="69"/>
    </location>
</feature>
<dbReference type="EMBL" id="OZ020104">
    <property type="protein sequence ID" value="CAK9278831.1"/>
    <property type="molecule type" value="Genomic_DNA"/>
</dbReference>
<evidence type="ECO:0000313" key="3">
    <source>
        <dbReference type="Proteomes" id="UP001497444"/>
    </source>
</evidence>